<dbReference type="Proteomes" id="UP000190286">
    <property type="component" value="Unassembled WGS sequence"/>
</dbReference>
<dbReference type="EMBL" id="FUYF01000015">
    <property type="protein sequence ID" value="SKA92501.1"/>
    <property type="molecule type" value="Genomic_DNA"/>
</dbReference>
<dbReference type="PANTHER" id="PTHR38471:SF2">
    <property type="entry name" value="FOUR HELIX BUNDLE PROTEIN"/>
    <property type="match status" value="1"/>
</dbReference>
<dbReference type="RefSeq" id="WP_338108543.1">
    <property type="nucleotide sequence ID" value="NZ_DAWBQW010000089.1"/>
</dbReference>
<name>A0A1T4XTW8_9FIRM</name>
<gene>
    <name evidence="1" type="ORF">SAMN02745178_02251</name>
</gene>
<sequence>MIQNNVLLDKTLEFSVRIVRSYQYLTREKHEEIMAKQLLRSGTSIGANAHEAVYGTSKQDFIAKLHIALKEASETEYWLILLTRTEYLTTIQSESLMSDCLEIKKILIATLNKTKKAEA</sequence>
<proteinExistence type="predicted"/>
<keyword evidence="2" id="KW-1185">Reference proteome</keyword>
<dbReference type="InterPro" id="IPR036583">
    <property type="entry name" value="23S_rRNA_IVS_sf"/>
</dbReference>
<dbReference type="STRING" id="745368.SAMN02745178_02251"/>
<dbReference type="PIRSF" id="PIRSF035652">
    <property type="entry name" value="CHP02436"/>
    <property type="match status" value="1"/>
</dbReference>
<protein>
    <submittedName>
        <fullName evidence="1">Four helix bundle protein</fullName>
    </submittedName>
</protein>
<evidence type="ECO:0000313" key="1">
    <source>
        <dbReference type="EMBL" id="SKA92501.1"/>
    </source>
</evidence>
<dbReference type="AlphaFoldDB" id="A0A1T4XTW8"/>
<organism evidence="1 2">
    <name type="scientific">Gemmiger formicilis</name>
    <dbReference type="NCBI Taxonomy" id="745368"/>
    <lineage>
        <taxon>Bacteria</taxon>
        <taxon>Bacillati</taxon>
        <taxon>Bacillota</taxon>
        <taxon>Clostridia</taxon>
        <taxon>Eubacteriales</taxon>
        <taxon>Gemmiger</taxon>
    </lineage>
</organism>
<dbReference type="SUPFAM" id="SSF158446">
    <property type="entry name" value="IVS-encoded protein-like"/>
    <property type="match status" value="1"/>
</dbReference>
<dbReference type="Gene3D" id="1.20.1440.60">
    <property type="entry name" value="23S rRNA-intervening sequence"/>
    <property type="match status" value="1"/>
</dbReference>
<evidence type="ECO:0000313" key="2">
    <source>
        <dbReference type="Proteomes" id="UP000190286"/>
    </source>
</evidence>
<dbReference type="PANTHER" id="PTHR38471">
    <property type="entry name" value="FOUR HELIX BUNDLE PROTEIN"/>
    <property type="match status" value="1"/>
</dbReference>
<dbReference type="NCBIfam" id="TIGR02436">
    <property type="entry name" value="four helix bundle protein"/>
    <property type="match status" value="1"/>
</dbReference>
<reference evidence="1 2" key="1">
    <citation type="submission" date="2017-02" db="EMBL/GenBank/DDBJ databases">
        <authorList>
            <person name="Peterson S.W."/>
        </authorList>
    </citation>
    <scope>NUCLEOTIDE SEQUENCE [LARGE SCALE GENOMIC DNA]</scope>
    <source>
        <strain evidence="1 2">ATCC 27749</strain>
    </source>
</reference>
<dbReference type="InterPro" id="IPR012657">
    <property type="entry name" value="23S_rRNA-intervening_sequence"/>
</dbReference>
<accession>A0A1T4XTW8</accession>
<dbReference type="Pfam" id="PF05635">
    <property type="entry name" value="23S_rRNA_IVP"/>
    <property type="match status" value="1"/>
</dbReference>
<dbReference type="GeneID" id="93338696"/>